<dbReference type="Gene3D" id="1.10.238.10">
    <property type="entry name" value="EF-hand"/>
    <property type="match status" value="1"/>
</dbReference>
<dbReference type="AlphaFoldDB" id="A0A061GIC4"/>
<dbReference type="PANTHER" id="PTHR12281">
    <property type="entry name" value="RP42 RELATED"/>
    <property type="match status" value="1"/>
</dbReference>
<dbReference type="PANTHER" id="PTHR12281:SF20">
    <property type="entry name" value="DEFECTIVE IN CULLIN NEDDYLATION PROTEIN"/>
    <property type="match status" value="1"/>
</dbReference>
<dbReference type="GO" id="GO:0000151">
    <property type="term" value="C:ubiquitin ligase complex"/>
    <property type="evidence" value="ECO:0000318"/>
    <property type="project" value="GO_Central"/>
</dbReference>
<feature type="compositionally biased region" description="Low complexity" evidence="2">
    <location>
        <begin position="11"/>
        <end position="28"/>
    </location>
</feature>
<dbReference type="STRING" id="3641.A0A061GIC4"/>
<evidence type="ECO:0000259" key="3">
    <source>
        <dbReference type="PROSITE" id="PS51229"/>
    </source>
</evidence>
<reference evidence="4 5" key="1">
    <citation type="journal article" date="2013" name="Genome Biol.">
        <title>The genome sequence of the most widely cultivated cacao type and its use to identify candidate genes regulating pod color.</title>
        <authorList>
            <person name="Motamayor J.C."/>
            <person name="Mockaitis K."/>
            <person name="Schmutz J."/>
            <person name="Haiminen N."/>
            <person name="Iii D.L."/>
            <person name="Cornejo O."/>
            <person name="Findley S.D."/>
            <person name="Zheng P."/>
            <person name="Utro F."/>
            <person name="Royaert S."/>
            <person name="Saski C."/>
            <person name="Jenkins J."/>
            <person name="Podicheti R."/>
            <person name="Zhao M."/>
            <person name="Scheffler B.E."/>
            <person name="Stack J.C."/>
            <person name="Feltus F.A."/>
            <person name="Mustiga G.M."/>
            <person name="Amores F."/>
            <person name="Phillips W."/>
            <person name="Marelli J.P."/>
            <person name="May G.D."/>
            <person name="Shapiro H."/>
            <person name="Ma J."/>
            <person name="Bustamante C.D."/>
            <person name="Schnell R.J."/>
            <person name="Main D."/>
            <person name="Gilbert D."/>
            <person name="Parida L."/>
            <person name="Kuhn D.N."/>
        </authorList>
    </citation>
    <scope>NUCLEOTIDE SEQUENCE [LARGE SCALE GENOMIC DNA]</scope>
    <source>
        <strain evidence="5">cv. Matina 1-6</strain>
    </source>
</reference>
<feature type="region of interest" description="Disordered" evidence="2">
    <location>
        <begin position="1"/>
        <end position="28"/>
    </location>
</feature>
<dbReference type="GO" id="GO:0032182">
    <property type="term" value="F:ubiquitin-like protein binding"/>
    <property type="evidence" value="ECO:0000318"/>
    <property type="project" value="GO_Central"/>
</dbReference>
<dbReference type="InterPro" id="IPR005176">
    <property type="entry name" value="PONY_dom"/>
</dbReference>
<dbReference type="Gene3D" id="1.10.238.200">
    <property type="entry name" value="Cullin, PONY binding domain"/>
    <property type="match status" value="1"/>
</dbReference>
<dbReference type="GO" id="GO:0031624">
    <property type="term" value="F:ubiquitin conjugating enzyme binding"/>
    <property type="evidence" value="ECO:0000318"/>
    <property type="project" value="GO_Central"/>
</dbReference>
<name>A0A061GIC4_THECC</name>
<dbReference type="Proteomes" id="UP000026915">
    <property type="component" value="Chromosome 9"/>
</dbReference>
<keyword evidence="5" id="KW-1185">Reference proteome</keyword>
<dbReference type="InParanoid" id="A0A061GIC4"/>
<proteinExistence type="predicted"/>
<dbReference type="EMBL" id="CM001887">
    <property type="protein sequence ID" value="EOY29620.1"/>
    <property type="molecule type" value="Genomic_DNA"/>
</dbReference>
<comment type="function">
    <text evidence="1">Neddylation of cullins play an essential role in the regulation of SCF-type complexes activity.</text>
</comment>
<dbReference type="eggNOG" id="KOG3077">
    <property type="taxonomic scope" value="Eukaryota"/>
</dbReference>
<dbReference type="InterPro" id="IPR014764">
    <property type="entry name" value="DCN-prot"/>
</dbReference>
<evidence type="ECO:0000313" key="4">
    <source>
        <dbReference type="EMBL" id="EOY29620.1"/>
    </source>
</evidence>
<dbReference type="GO" id="GO:0097602">
    <property type="term" value="F:cullin family protein binding"/>
    <property type="evidence" value="ECO:0000318"/>
    <property type="project" value="GO_Central"/>
</dbReference>
<gene>
    <name evidence="4" type="ORF">TCM_037113</name>
</gene>
<dbReference type="GO" id="GO:0045116">
    <property type="term" value="P:protein neddylation"/>
    <property type="evidence" value="ECO:0000318"/>
    <property type="project" value="GO_Central"/>
</dbReference>
<dbReference type="OMA" id="IDIGTIC"/>
<accession>A0A061GIC4</accession>
<dbReference type="Gramene" id="EOY29620">
    <property type="protein sequence ID" value="EOY29620"/>
    <property type="gene ID" value="TCM_037113"/>
</dbReference>
<evidence type="ECO:0000256" key="2">
    <source>
        <dbReference type="SAM" id="MobiDB-lite"/>
    </source>
</evidence>
<dbReference type="InterPro" id="IPR042460">
    <property type="entry name" value="DCN1-like_PONY"/>
</dbReference>
<dbReference type="Pfam" id="PF03556">
    <property type="entry name" value="Cullin_binding"/>
    <property type="match status" value="1"/>
</dbReference>
<feature type="domain" description="DCUN1" evidence="3">
    <location>
        <begin position="33"/>
        <end position="224"/>
    </location>
</feature>
<dbReference type="FunFam" id="1.10.238.200:FF:000005">
    <property type="entry name" value="Defective in cullin neddylation protein"/>
    <property type="match status" value="1"/>
</dbReference>
<protein>
    <recommendedName>
        <fullName evidence="1">Defective in cullin neddylation protein</fullName>
    </recommendedName>
</protein>
<feature type="compositionally biased region" description="Basic residues" evidence="2">
    <location>
        <begin position="1"/>
        <end position="10"/>
    </location>
</feature>
<organism evidence="4 5">
    <name type="scientific">Theobroma cacao</name>
    <name type="common">Cacao</name>
    <name type="synonym">Cocoa</name>
    <dbReference type="NCBI Taxonomy" id="3641"/>
    <lineage>
        <taxon>Eukaryota</taxon>
        <taxon>Viridiplantae</taxon>
        <taxon>Streptophyta</taxon>
        <taxon>Embryophyta</taxon>
        <taxon>Tracheophyta</taxon>
        <taxon>Spermatophyta</taxon>
        <taxon>Magnoliopsida</taxon>
        <taxon>eudicotyledons</taxon>
        <taxon>Gunneridae</taxon>
        <taxon>Pentapetalae</taxon>
        <taxon>rosids</taxon>
        <taxon>malvids</taxon>
        <taxon>Malvales</taxon>
        <taxon>Malvaceae</taxon>
        <taxon>Byttnerioideae</taxon>
        <taxon>Theobroma</taxon>
    </lineage>
</organism>
<evidence type="ECO:0000313" key="5">
    <source>
        <dbReference type="Proteomes" id="UP000026915"/>
    </source>
</evidence>
<dbReference type="PROSITE" id="PS51229">
    <property type="entry name" value="DCUN1"/>
    <property type="match status" value="1"/>
</dbReference>
<evidence type="ECO:0000256" key="1">
    <source>
        <dbReference type="RuleBase" id="RU410713"/>
    </source>
</evidence>
<sequence length="230" mass="26514">MPPRAPKRKSAPPNSLSVTSSDGSSVSSKAKTKGFVRIDRMFDSYANSSLGMIDPDGIEAFCSDLGVDCTDVRILMLAWKLKAQRQGYFTQDEWRTGLKELRVDSISKLKKALPELEKEVGKPSNYDNFYSYAFRYCLTEEMQKSVDIESICELLNLVLGAQFRPQVDLLIEYLKVQSDYKVINLDQWINFLRFCQEINFPDLENYDATQAWPLILDNFVDWMREKHSSF</sequence>